<protein>
    <recommendedName>
        <fullName evidence="2">VanZ-like domain-containing protein</fullName>
    </recommendedName>
</protein>
<feature type="transmembrane region" description="Helical" evidence="1">
    <location>
        <begin position="7"/>
        <end position="26"/>
    </location>
</feature>
<dbReference type="RefSeq" id="WP_345722078.1">
    <property type="nucleotide sequence ID" value="NZ_BAABRU010000007.1"/>
</dbReference>
<feature type="domain" description="VanZ-like" evidence="2">
    <location>
        <begin position="7"/>
        <end position="122"/>
    </location>
</feature>
<accession>A0ABP9WZ57</accession>
<evidence type="ECO:0000256" key="1">
    <source>
        <dbReference type="SAM" id="Phobius"/>
    </source>
</evidence>
<evidence type="ECO:0000313" key="3">
    <source>
        <dbReference type="EMBL" id="GAA5528464.1"/>
    </source>
</evidence>
<evidence type="ECO:0000259" key="2">
    <source>
        <dbReference type="Pfam" id="PF04892"/>
    </source>
</evidence>
<feature type="transmembrane region" description="Helical" evidence="1">
    <location>
        <begin position="54"/>
        <end position="75"/>
    </location>
</feature>
<sequence length="146" mass="16000">MKRSHFYAWLGLLYTLAVFGLAWHNWTGSSTQPSLQLQIGATISAAFQQGGRAALINIVGNLAAFAPSGWLLALWRPKMRLWQIGIIGLGLSCSVEFGQYWLGYRVVDIDDVVLNSLGFGLAGSVARASQRLIQRCTREVDRGDSS</sequence>
<keyword evidence="1" id="KW-0472">Membrane</keyword>
<keyword evidence="1" id="KW-0812">Transmembrane</keyword>
<proteinExistence type="predicted"/>
<dbReference type="PANTHER" id="PTHR36834">
    <property type="entry name" value="MEMBRANE PROTEIN-RELATED"/>
    <property type="match status" value="1"/>
</dbReference>
<name>A0ABP9WZ57_9CHLR</name>
<dbReference type="InterPro" id="IPR006976">
    <property type="entry name" value="VanZ-like"/>
</dbReference>
<dbReference type="EMBL" id="BAABRU010000007">
    <property type="protein sequence ID" value="GAA5528464.1"/>
    <property type="molecule type" value="Genomic_DNA"/>
</dbReference>
<comment type="caution">
    <text evidence="3">The sequence shown here is derived from an EMBL/GenBank/DDBJ whole genome shotgun (WGS) entry which is preliminary data.</text>
</comment>
<gene>
    <name evidence="3" type="ORF">Hgul01_02265</name>
</gene>
<reference evidence="3 4" key="1">
    <citation type="submission" date="2024-02" db="EMBL/GenBank/DDBJ databases">
        <title>Herpetosiphon gulosus NBRC 112829.</title>
        <authorList>
            <person name="Ichikawa N."/>
            <person name="Katano-Makiyama Y."/>
            <person name="Hidaka K."/>
        </authorList>
    </citation>
    <scope>NUCLEOTIDE SEQUENCE [LARGE SCALE GENOMIC DNA]</scope>
    <source>
        <strain evidence="3 4">NBRC 112829</strain>
    </source>
</reference>
<dbReference type="Pfam" id="PF04892">
    <property type="entry name" value="VanZ"/>
    <property type="match status" value="1"/>
</dbReference>
<keyword evidence="4" id="KW-1185">Reference proteome</keyword>
<evidence type="ECO:0000313" key="4">
    <source>
        <dbReference type="Proteomes" id="UP001428290"/>
    </source>
</evidence>
<organism evidence="3 4">
    <name type="scientific">Herpetosiphon gulosus</name>
    <dbReference type="NCBI Taxonomy" id="1973496"/>
    <lineage>
        <taxon>Bacteria</taxon>
        <taxon>Bacillati</taxon>
        <taxon>Chloroflexota</taxon>
        <taxon>Chloroflexia</taxon>
        <taxon>Herpetosiphonales</taxon>
        <taxon>Herpetosiphonaceae</taxon>
        <taxon>Herpetosiphon</taxon>
    </lineage>
</organism>
<dbReference type="PANTHER" id="PTHR36834:SF1">
    <property type="entry name" value="INTEGRAL MEMBRANE PROTEIN"/>
    <property type="match status" value="1"/>
</dbReference>
<keyword evidence="1" id="KW-1133">Transmembrane helix</keyword>
<dbReference type="InterPro" id="IPR053150">
    <property type="entry name" value="Teicoplanin_resist-assoc"/>
</dbReference>
<dbReference type="Proteomes" id="UP001428290">
    <property type="component" value="Unassembled WGS sequence"/>
</dbReference>